<comment type="caution">
    <text evidence="2">The sequence shown here is derived from an EMBL/GenBank/DDBJ whole genome shotgun (WGS) entry which is preliminary data.</text>
</comment>
<evidence type="ECO:0000313" key="6">
    <source>
        <dbReference type="Proteomes" id="UP000466863"/>
    </source>
</evidence>
<name>A0A6A7Z6R6_9PSED</name>
<dbReference type="Proteomes" id="UP000478064">
    <property type="component" value="Unassembled WGS sequence"/>
</dbReference>
<dbReference type="Proteomes" id="UP000470186">
    <property type="component" value="Unassembled WGS sequence"/>
</dbReference>
<evidence type="ECO:0000313" key="8">
    <source>
        <dbReference type="Proteomes" id="UP000478064"/>
    </source>
</evidence>
<evidence type="ECO:0000313" key="7">
    <source>
        <dbReference type="Proteomes" id="UP000470186"/>
    </source>
</evidence>
<dbReference type="EMBL" id="WIVV01000071">
    <property type="protein sequence ID" value="MQU43888.1"/>
    <property type="molecule type" value="Genomic_DNA"/>
</dbReference>
<dbReference type="RefSeq" id="WP_153332715.1">
    <property type="nucleotide sequence ID" value="NZ_CP181271.1"/>
</dbReference>
<sequence length="81" mass="8889">MFARTSLPSGFGLIESSDRKMDVPTLSPGNNIRQMAQDVGVENAFAFTGLVPVCIRSQYSEKRCVPTLAIRPEPDQFATLN</sequence>
<keyword evidence="7" id="KW-1185">Reference proteome</keyword>
<gene>
    <name evidence="2" type="ORF">GHO27_03450</name>
    <name evidence="4" type="ORF">GHO28_15445</name>
    <name evidence="3" type="ORF">GHO30_07180</name>
    <name evidence="1" type="ORF">GHO37_16630</name>
</gene>
<reference evidence="5 6" key="1">
    <citation type="submission" date="2019-10" db="EMBL/GenBank/DDBJ databases">
        <title>Evaluation of single-gene subtyping targets for Pseudomonas.</title>
        <authorList>
            <person name="Reichler S.J."/>
            <person name="Orsi R.H."/>
            <person name="Wiedmann M."/>
            <person name="Martin N.H."/>
            <person name="Murphy S.I."/>
        </authorList>
    </citation>
    <scope>NUCLEOTIDE SEQUENCE [LARGE SCALE GENOMIC DNA]</scope>
    <source>
        <strain evidence="2 8">FSL R10-1637</strain>
        <strain evidence="4 6">FSL R10-1876</strain>
        <strain evidence="3 7">FSL R10-2107</strain>
        <strain evidence="1 5">FSL R10-2932</strain>
    </source>
</reference>
<dbReference type="AlphaFoldDB" id="A0A6A7Z6R6"/>
<evidence type="ECO:0000313" key="3">
    <source>
        <dbReference type="EMBL" id="MQU31190.1"/>
    </source>
</evidence>
<evidence type="ECO:0000313" key="1">
    <source>
        <dbReference type="EMBL" id="MQT75923.1"/>
    </source>
</evidence>
<protein>
    <submittedName>
        <fullName evidence="2">Uncharacterized protein</fullName>
    </submittedName>
</protein>
<dbReference type="EMBL" id="WIVU01000004">
    <property type="protein sequence ID" value="MQU04739.1"/>
    <property type="molecule type" value="Genomic_DNA"/>
</dbReference>
<dbReference type="InterPro" id="IPR038364">
    <property type="entry name" value="Urocanase_central_sf"/>
</dbReference>
<dbReference type="Gene3D" id="3.40.50.10730">
    <property type="entry name" value="Urocanase like domains"/>
    <property type="match status" value="1"/>
</dbReference>
<organism evidence="2 8">
    <name type="scientific">Pseudomonas helleri</name>
    <dbReference type="NCBI Taxonomy" id="1608996"/>
    <lineage>
        <taxon>Bacteria</taxon>
        <taxon>Pseudomonadati</taxon>
        <taxon>Pseudomonadota</taxon>
        <taxon>Gammaproteobacteria</taxon>
        <taxon>Pseudomonadales</taxon>
        <taxon>Pseudomonadaceae</taxon>
        <taxon>Pseudomonas</taxon>
    </lineage>
</organism>
<dbReference type="SUPFAM" id="SSF111326">
    <property type="entry name" value="Urocanase"/>
    <property type="match status" value="1"/>
</dbReference>
<dbReference type="InterPro" id="IPR036190">
    <property type="entry name" value="Urocanase_sf"/>
</dbReference>
<dbReference type="Proteomes" id="UP000466863">
    <property type="component" value="Unassembled WGS sequence"/>
</dbReference>
<proteinExistence type="predicted"/>
<dbReference type="Proteomes" id="UP000447574">
    <property type="component" value="Unassembled WGS sequence"/>
</dbReference>
<accession>A0A6A7Z6R6</accession>
<dbReference type="EMBL" id="WIWF01000066">
    <property type="protein sequence ID" value="MQT75923.1"/>
    <property type="molecule type" value="Genomic_DNA"/>
</dbReference>
<evidence type="ECO:0000313" key="5">
    <source>
        <dbReference type="Proteomes" id="UP000447574"/>
    </source>
</evidence>
<dbReference type="EMBL" id="WIVX01000023">
    <property type="protein sequence ID" value="MQU31190.1"/>
    <property type="molecule type" value="Genomic_DNA"/>
</dbReference>
<evidence type="ECO:0000313" key="4">
    <source>
        <dbReference type="EMBL" id="MQU43888.1"/>
    </source>
</evidence>
<evidence type="ECO:0000313" key="2">
    <source>
        <dbReference type="EMBL" id="MQU04739.1"/>
    </source>
</evidence>